<sequence>MKRAPRAQGDDHAPSLAHDAADQDDALLGYLSDNDEDVNEVVLEHLGNHEDEEVDEPYDGNMADDAYRERDKGESDDDDDDEDENHYDDHGGGDGDGDRGGHEEEDEDDEDRAGGGSEDEPPEEEDLEEGLSGQRAVEKAIDLMRNGVKTIDLTDRKIGDEETVALGEEL</sequence>
<evidence type="ECO:0000256" key="1">
    <source>
        <dbReference type="SAM" id="MobiDB-lite"/>
    </source>
</evidence>
<dbReference type="AlphaFoldDB" id="A0A2R5FDE4"/>
<comment type="caution">
    <text evidence="2">The sequence shown here is derived from an EMBL/GenBank/DDBJ whole genome shotgun (WGS) entry which is preliminary data.</text>
</comment>
<evidence type="ECO:0000313" key="2">
    <source>
        <dbReference type="EMBL" id="GBG16317.1"/>
    </source>
</evidence>
<feature type="compositionally biased region" description="Acidic residues" evidence="1">
    <location>
        <begin position="103"/>
        <end position="129"/>
    </location>
</feature>
<evidence type="ECO:0000313" key="3">
    <source>
        <dbReference type="Proteomes" id="UP000241890"/>
    </source>
</evidence>
<feature type="compositionally biased region" description="Acidic residues" evidence="1">
    <location>
        <begin position="74"/>
        <end position="86"/>
    </location>
</feature>
<feature type="region of interest" description="Disordered" evidence="1">
    <location>
        <begin position="1"/>
        <end position="137"/>
    </location>
</feature>
<accession>A0A2R5FDE4</accession>
<reference evidence="2 3" key="1">
    <citation type="submission" date="2017-12" db="EMBL/GenBank/DDBJ databases">
        <title>Sequencing, de novo assembly and annotation of complete genome of a new Thraustochytrid species, strain FCC1311.</title>
        <authorList>
            <person name="Sedici K."/>
            <person name="Godart F."/>
            <person name="Aiese Cigliano R."/>
            <person name="Sanseverino W."/>
            <person name="Barakat M."/>
            <person name="Ortet P."/>
            <person name="Marechal E."/>
            <person name="Cagnac O."/>
            <person name="Amato A."/>
        </authorList>
    </citation>
    <scope>NUCLEOTIDE SEQUENCE [LARGE SCALE GENOMIC DNA]</scope>
</reference>
<protein>
    <submittedName>
        <fullName evidence="2">Uncharacterized protein</fullName>
    </submittedName>
</protein>
<gene>
    <name evidence="2" type="ORF">FCC1311_117922</name>
</gene>
<feature type="non-terminal residue" evidence="2">
    <location>
        <position position="170"/>
    </location>
</feature>
<proteinExistence type="predicted"/>
<organism evidence="2 3">
    <name type="scientific">Hondaea fermentalgiana</name>
    <dbReference type="NCBI Taxonomy" id="2315210"/>
    <lineage>
        <taxon>Eukaryota</taxon>
        <taxon>Sar</taxon>
        <taxon>Stramenopiles</taxon>
        <taxon>Bigyra</taxon>
        <taxon>Labyrinthulomycetes</taxon>
        <taxon>Thraustochytrida</taxon>
        <taxon>Thraustochytriidae</taxon>
        <taxon>Hondaea</taxon>
    </lineage>
</organism>
<dbReference type="Proteomes" id="UP000241890">
    <property type="component" value="Unassembled WGS sequence"/>
</dbReference>
<dbReference type="EMBL" id="BEYU01001870">
    <property type="protein sequence ID" value="GBG16317.1"/>
    <property type="molecule type" value="Genomic_DNA"/>
</dbReference>
<keyword evidence="3" id="KW-1185">Reference proteome</keyword>
<dbReference type="InParanoid" id="A0A2R5FDE4"/>
<feature type="compositionally biased region" description="Basic and acidic residues" evidence="1">
    <location>
        <begin position="87"/>
        <end position="102"/>
    </location>
</feature>
<name>A0A2R5FDE4_9STRA</name>